<dbReference type="Proteomes" id="UP001144280">
    <property type="component" value="Unassembled WGS sequence"/>
</dbReference>
<dbReference type="RefSeq" id="WP_281899945.1">
    <property type="nucleotide sequence ID" value="NZ_BSDI01000029.1"/>
</dbReference>
<accession>A0ABQ5R068</accession>
<dbReference type="EMBL" id="BSDI01000029">
    <property type="protein sequence ID" value="GLH99947.1"/>
    <property type="molecule type" value="Genomic_DNA"/>
</dbReference>
<proteinExistence type="predicted"/>
<evidence type="ECO:0000256" key="1">
    <source>
        <dbReference type="SAM" id="MobiDB-lite"/>
    </source>
</evidence>
<protein>
    <submittedName>
        <fullName evidence="2">Uncharacterized protein</fullName>
    </submittedName>
</protein>
<sequence length="577" mass="62636">MSAFEPGLPDARQMIMADSPAAAHEHAARWQSLARRCDAIADDVGSALEITETHLRLKAAAVYGDELRQARHRATAMADIAHHNARVWSDVAQILAEAQRKLTQLDPLDAAGRKALVAQVQNAYLENVTRLFSPDPLPSPDAEPRPRASSAVLPPVVPVPVRPRRVTSGRPAGEPGDYLVRDAKPVDGLPVLAPMAWLAAPKQSPPVKPTPAVEGDRTVVVETTVLVPNWITPPAAQASPPMAAEAAPVHTTLVDQDQFATVLAHAALRHPAVITVRGDELETDKALAAVRRHLGSTSGAQRAVPVWLNLSHVDEQADVWASIRDGLVEARPRRPARPFTFARMRGQRDRGARLGGRDAVIDELTRLDGSGTTVVLLVPDPRWTAPYVADRIIDVLLELREAAPSLGVLLALDPPVLASHLDQVAGRPAGYGRARVRRIDRFGVDVPPPTAADLDPALRALRQDARPGLPAPVWAETVRLADDPWVFDRARTLLLADPQQRRDSDRVLWLWRFYLNVLITGPLSTVDAGRHADVVLTAAQVVLRWHDARLAGTEPKAPHELLPADRPDVAAVLDQLL</sequence>
<feature type="region of interest" description="Disordered" evidence="1">
    <location>
        <begin position="131"/>
        <end position="154"/>
    </location>
</feature>
<keyword evidence="3" id="KW-1185">Reference proteome</keyword>
<evidence type="ECO:0000313" key="3">
    <source>
        <dbReference type="Proteomes" id="UP001144280"/>
    </source>
</evidence>
<comment type="caution">
    <text evidence="2">The sequence shown here is derived from an EMBL/GenBank/DDBJ whole genome shotgun (WGS) entry which is preliminary data.</text>
</comment>
<gene>
    <name evidence="2" type="ORF">Pa4123_52230</name>
</gene>
<reference evidence="2" key="1">
    <citation type="submission" date="2022-12" db="EMBL/GenBank/DDBJ databases">
        <title>New Phytohabitans aurantiacus sp. RD004123 nov., an actinomycete isolated from soil.</title>
        <authorList>
            <person name="Triningsih D.W."/>
            <person name="Harunari E."/>
            <person name="Igarashi Y."/>
        </authorList>
    </citation>
    <scope>NUCLEOTIDE SEQUENCE</scope>
    <source>
        <strain evidence="2">RD004123</strain>
    </source>
</reference>
<organism evidence="2 3">
    <name type="scientific">Phytohabitans aurantiacus</name>
    <dbReference type="NCBI Taxonomy" id="3016789"/>
    <lineage>
        <taxon>Bacteria</taxon>
        <taxon>Bacillati</taxon>
        <taxon>Actinomycetota</taxon>
        <taxon>Actinomycetes</taxon>
        <taxon>Micromonosporales</taxon>
        <taxon>Micromonosporaceae</taxon>
    </lineage>
</organism>
<evidence type="ECO:0000313" key="2">
    <source>
        <dbReference type="EMBL" id="GLH99947.1"/>
    </source>
</evidence>
<name>A0ABQ5R068_9ACTN</name>